<dbReference type="Proteomes" id="UP000789366">
    <property type="component" value="Unassembled WGS sequence"/>
</dbReference>
<protein>
    <submittedName>
        <fullName evidence="1">17850_t:CDS:1</fullName>
    </submittedName>
</protein>
<name>A0ACA9P8A5_9GLOM</name>
<gene>
    <name evidence="1" type="ORF">SPELUC_LOCUS10956</name>
</gene>
<organism evidence="1 2">
    <name type="scientific">Cetraspora pellucida</name>
    <dbReference type="NCBI Taxonomy" id="1433469"/>
    <lineage>
        <taxon>Eukaryota</taxon>
        <taxon>Fungi</taxon>
        <taxon>Fungi incertae sedis</taxon>
        <taxon>Mucoromycota</taxon>
        <taxon>Glomeromycotina</taxon>
        <taxon>Glomeromycetes</taxon>
        <taxon>Diversisporales</taxon>
        <taxon>Gigasporaceae</taxon>
        <taxon>Cetraspora</taxon>
    </lineage>
</organism>
<evidence type="ECO:0000313" key="1">
    <source>
        <dbReference type="EMBL" id="CAG8694898.1"/>
    </source>
</evidence>
<sequence>MSTVDLNMFSPDNMQESQAIHNNPIEELDVPEIFQYSKEKYKSQKMVCDWQKKASTDTSSIHAESKRLIHIQSEQKLHAEIKDSFEKLRKQLPITYTGRKMSQAVLLQKAVSHLENQSRKEFFLLLEINRLTQTCANLCKELENEK</sequence>
<accession>A0ACA9P8A5</accession>
<dbReference type="EMBL" id="CAJVPW010021805">
    <property type="protein sequence ID" value="CAG8694898.1"/>
    <property type="molecule type" value="Genomic_DNA"/>
</dbReference>
<proteinExistence type="predicted"/>
<keyword evidence="2" id="KW-1185">Reference proteome</keyword>
<feature type="non-terminal residue" evidence="1">
    <location>
        <position position="146"/>
    </location>
</feature>
<reference evidence="1" key="1">
    <citation type="submission" date="2021-06" db="EMBL/GenBank/DDBJ databases">
        <authorList>
            <person name="Kallberg Y."/>
            <person name="Tangrot J."/>
            <person name="Rosling A."/>
        </authorList>
    </citation>
    <scope>NUCLEOTIDE SEQUENCE</scope>
    <source>
        <strain evidence="1">28 12/20/2015</strain>
    </source>
</reference>
<evidence type="ECO:0000313" key="2">
    <source>
        <dbReference type="Proteomes" id="UP000789366"/>
    </source>
</evidence>
<comment type="caution">
    <text evidence="1">The sequence shown here is derived from an EMBL/GenBank/DDBJ whole genome shotgun (WGS) entry which is preliminary data.</text>
</comment>